<dbReference type="InterPro" id="IPR008979">
    <property type="entry name" value="Galactose-bd-like_sf"/>
</dbReference>
<evidence type="ECO:0000313" key="3">
    <source>
        <dbReference type="Proteomes" id="UP001589619"/>
    </source>
</evidence>
<evidence type="ECO:0000313" key="2">
    <source>
        <dbReference type="EMBL" id="MFB9754556.1"/>
    </source>
</evidence>
<evidence type="ECO:0000256" key="1">
    <source>
        <dbReference type="SAM" id="MobiDB-lite"/>
    </source>
</evidence>
<dbReference type="SUPFAM" id="SSF49785">
    <property type="entry name" value="Galactose-binding domain-like"/>
    <property type="match status" value="1"/>
</dbReference>
<organism evidence="2 3">
    <name type="scientific">Paenibacillus hodogayensis</name>
    <dbReference type="NCBI Taxonomy" id="279208"/>
    <lineage>
        <taxon>Bacteria</taxon>
        <taxon>Bacillati</taxon>
        <taxon>Bacillota</taxon>
        <taxon>Bacilli</taxon>
        <taxon>Bacillales</taxon>
        <taxon>Paenibacillaceae</taxon>
        <taxon>Paenibacillus</taxon>
    </lineage>
</organism>
<reference evidence="2 3" key="1">
    <citation type="submission" date="2024-09" db="EMBL/GenBank/DDBJ databases">
        <authorList>
            <person name="Sun Q."/>
            <person name="Mori K."/>
        </authorList>
    </citation>
    <scope>NUCLEOTIDE SEQUENCE [LARGE SCALE GENOMIC DNA]</scope>
    <source>
        <strain evidence="2 3">JCM 12520</strain>
    </source>
</reference>
<dbReference type="Proteomes" id="UP001589619">
    <property type="component" value="Unassembled WGS sequence"/>
</dbReference>
<dbReference type="EMBL" id="JBHMAG010000016">
    <property type="protein sequence ID" value="MFB9754556.1"/>
    <property type="molecule type" value="Genomic_DNA"/>
</dbReference>
<feature type="region of interest" description="Disordered" evidence="1">
    <location>
        <begin position="1"/>
        <end position="23"/>
    </location>
</feature>
<keyword evidence="3" id="KW-1185">Reference proteome</keyword>
<sequence>MTEQVSAQSGGEIQLTEKPGAQPAGSLNSFSHWDAVGHTLSWYLSLEAPGQYAVMFRYAAALDQSRRTFRMDGLEAVKVVFPKTDGWNEWKEGWIRLVRVGAQ</sequence>
<proteinExistence type="predicted"/>
<comment type="caution">
    <text evidence="2">The sequence shown here is derived from an EMBL/GenBank/DDBJ whole genome shotgun (WGS) entry which is preliminary data.</text>
</comment>
<dbReference type="RefSeq" id="WP_344909145.1">
    <property type="nucleotide sequence ID" value="NZ_BAAAYO010000008.1"/>
</dbReference>
<protein>
    <submittedName>
        <fullName evidence="2">Carbohydrate-binding domain-containing protein</fullName>
    </submittedName>
</protein>
<accession>A0ABV5W2B0</accession>
<feature type="compositionally biased region" description="Polar residues" evidence="1">
    <location>
        <begin position="1"/>
        <end position="11"/>
    </location>
</feature>
<name>A0ABV5W2B0_9BACL</name>
<gene>
    <name evidence="2" type="ORF">ACFFNY_23555</name>
</gene>
<dbReference type="Gene3D" id="2.60.120.260">
    <property type="entry name" value="Galactose-binding domain-like"/>
    <property type="match status" value="1"/>
</dbReference>